<proteinExistence type="predicted"/>
<dbReference type="AlphaFoldDB" id="A0AAU6R713"/>
<evidence type="ECO:0000256" key="2">
    <source>
        <dbReference type="ARBA" id="ARBA00022512"/>
    </source>
</evidence>
<evidence type="ECO:0000256" key="4">
    <source>
        <dbReference type="ARBA" id="ARBA00022729"/>
    </source>
</evidence>
<accession>A0AAU6R713</accession>
<protein>
    <submittedName>
        <fullName evidence="9">SpaA isopeptide-forming pilin-related protein</fullName>
    </submittedName>
</protein>
<evidence type="ECO:0000256" key="7">
    <source>
        <dbReference type="SAM" id="SignalP"/>
    </source>
</evidence>
<keyword evidence="2" id="KW-0134">Cell wall</keyword>
<evidence type="ECO:0000256" key="1">
    <source>
        <dbReference type="ARBA" id="ARBA00004168"/>
    </source>
</evidence>
<evidence type="ECO:0000256" key="5">
    <source>
        <dbReference type="ARBA" id="ARBA00023088"/>
    </source>
</evidence>
<dbReference type="Gene3D" id="2.60.40.1280">
    <property type="match status" value="1"/>
</dbReference>
<dbReference type="Pfam" id="PF17961">
    <property type="entry name" value="Big_8"/>
    <property type="match status" value="1"/>
</dbReference>
<evidence type="ECO:0000256" key="6">
    <source>
        <dbReference type="SAM" id="MobiDB-lite"/>
    </source>
</evidence>
<keyword evidence="4 7" id="KW-0732">Signal</keyword>
<dbReference type="SUPFAM" id="SSF49401">
    <property type="entry name" value="Bacterial adhesins"/>
    <property type="match status" value="2"/>
</dbReference>
<sequence length="816" mass="88207">MKKILFIFVVLSMIISLATPNVTLAQDLTQNIIKDIKIENEKTTFTNRDRVKITVDFDASGRKIEPGDMMLVQLPDELKGFETSMNLSNADGKVLGNCNVTTNNISCTFNENVKDLTNIKGQFYFTTEFNDDEQGTKQKNLNFGNTAITKSITVDNPVYGEAGVSNETFFKGGQILPDAPNQVSWAIRFNNKQDYFRQGDPAMITDKLGEGQAYDVDSFQFTVTTKGQSTISLSKADFEAQYGEVYINKDSFNIRFNQPNYTQLMVYYNTKIVDSSLDEFSNGATTNYIDKNGVQQNEVSNATVKNISAGGNIEGELAKYNGKLTINKVGVDKEGNKTPLAGAKFSLTNKAEEVVAEGTTDDNGQLSFNEIKGGTYSVKEIVFPDGYKADVSGDTQEIVLDFRNQAEVIHEITNIKEELEPTTEEPTTEAPTTEAPTTEIPTTEAPTTEAPTTEVPTTEAPTTEAPTTEAPTTEAPTTEAPTTEVPTTEAPTTEVPTTEAPTTEAPTTEAPTTEAPTTEAPTTEAPTTEAPTTEVPTTEAPTTEVPTTEAPTTEAPTTEAPTTEAPTTEAPTTEAPTTEVPTTEAPTTEAPTTEVPTTEAPTTEAPTTEAPTTEVPTTEVPTTEAPTTEVPTTEAPTTEAPTTEAPTTEAPTTEAPTTEVPTNDNQIPQIPVPEEDTASVIELDEPLVPEEVLTPKEDIDTEDQIPQIPVPEEDTASVIEPDEPLVSEEILTPKEATAEQVTPSVDQKFLVFNPEPALGVSITGQKKDLIINTDSVAKDNETKALPLTGENQDYKKEFLSLLMMILGLFLIKRKTK</sequence>
<name>A0AAU6R713_9STAP</name>
<dbReference type="InterPro" id="IPR041171">
    <property type="entry name" value="SDR_Ig"/>
</dbReference>
<comment type="subcellular location">
    <subcellularLocation>
        <location evidence="1">Secreted</location>
        <location evidence="1">Cell wall</location>
        <topology evidence="1">Peptidoglycan-anchor</topology>
    </subcellularLocation>
</comment>
<feature type="region of interest" description="Disordered" evidence="6">
    <location>
        <begin position="413"/>
        <end position="670"/>
    </location>
</feature>
<keyword evidence="3" id="KW-0964">Secreted</keyword>
<dbReference type="Gene3D" id="2.60.40.740">
    <property type="match status" value="1"/>
</dbReference>
<feature type="chain" id="PRO_5043604844" evidence="7">
    <location>
        <begin position="26"/>
        <end position="816"/>
    </location>
</feature>
<reference evidence="9" key="1">
    <citation type="submission" date="2023-04" db="EMBL/GenBank/DDBJ databases">
        <title>Macrococci isolated from food, foodproducing animals, and human clinical materials.</title>
        <authorList>
            <person name="Maslanova I."/>
            <person name="Svec P."/>
            <person name="Sedlacek I."/>
            <person name="Novakova D."/>
            <person name="Keller J.E."/>
            <person name="Schwendener S."/>
            <person name="Finstrlova A."/>
            <person name="Botka T."/>
            <person name="Kovarovic V."/>
            <person name="Petras P."/>
            <person name="Perreten V."/>
            <person name="Pantucek R."/>
        </authorList>
    </citation>
    <scope>NUCLEOTIDE SEQUENCE</scope>
    <source>
        <strain evidence="9">NRL/St 21/332</strain>
    </source>
</reference>
<dbReference type="InterPro" id="IPR052671">
    <property type="entry name" value="Acrosomal_SP-10-like"/>
</dbReference>
<dbReference type="InterPro" id="IPR041033">
    <property type="entry name" value="SpaA_PFL_dom_1"/>
</dbReference>
<dbReference type="PANTHER" id="PTHR17571">
    <property type="entry name" value="URINARY PROTEIN RUP /ACROSOMAL PROTEIN SP-10"/>
    <property type="match status" value="1"/>
</dbReference>
<dbReference type="InterPro" id="IPR011252">
    <property type="entry name" value="Fibrogen-bd_dom1"/>
</dbReference>
<dbReference type="SUPFAM" id="SSF49478">
    <property type="entry name" value="Cna protein B-type domain"/>
    <property type="match status" value="1"/>
</dbReference>
<feature type="signal peptide" evidence="7">
    <location>
        <begin position="1"/>
        <end position="25"/>
    </location>
</feature>
<dbReference type="GO" id="GO:0005518">
    <property type="term" value="F:collagen binding"/>
    <property type="evidence" value="ECO:0007669"/>
    <property type="project" value="InterPro"/>
</dbReference>
<dbReference type="InterPro" id="IPR008456">
    <property type="entry name" value="Collagen-bd_dom"/>
</dbReference>
<evidence type="ECO:0000256" key="3">
    <source>
        <dbReference type="ARBA" id="ARBA00022525"/>
    </source>
</evidence>
<dbReference type="InterPro" id="IPR019931">
    <property type="entry name" value="LPXTG_anchor"/>
</dbReference>
<dbReference type="PROSITE" id="PS50847">
    <property type="entry name" value="GRAM_POS_ANCHORING"/>
    <property type="match status" value="1"/>
</dbReference>
<gene>
    <name evidence="9" type="ORF">QA541_07995</name>
</gene>
<evidence type="ECO:0000259" key="8">
    <source>
        <dbReference type="PROSITE" id="PS50847"/>
    </source>
</evidence>
<keyword evidence="5" id="KW-0572">Peptidoglycan-anchor</keyword>
<dbReference type="GO" id="GO:0007155">
    <property type="term" value="P:cell adhesion"/>
    <property type="evidence" value="ECO:0007669"/>
    <property type="project" value="InterPro"/>
</dbReference>
<dbReference type="Gene3D" id="2.60.40.10">
    <property type="entry name" value="Immunoglobulins"/>
    <property type="match status" value="1"/>
</dbReference>
<feature type="compositionally biased region" description="Low complexity" evidence="6">
    <location>
        <begin position="428"/>
        <end position="662"/>
    </location>
</feature>
<dbReference type="Pfam" id="PF05737">
    <property type="entry name" value="Collagen_bind"/>
    <property type="match status" value="1"/>
</dbReference>
<dbReference type="EMBL" id="CP124577">
    <property type="protein sequence ID" value="WZE66179.1"/>
    <property type="molecule type" value="Genomic_DNA"/>
</dbReference>
<evidence type="ECO:0000313" key="9">
    <source>
        <dbReference type="EMBL" id="WZE66179.1"/>
    </source>
</evidence>
<dbReference type="RefSeq" id="WP_420493870.1">
    <property type="nucleotide sequence ID" value="NZ_CP124577.1"/>
</dbReference>
<dbReference type="InterPro" id="IPR008966">
    <property type="entry name" value="Adhesion_dom_sf"/>
</dbReference>
<dbReference type="PANTHER" id="PTHR17571:SF34">
    <property type="entry name" value="ACROSOMAL PROTEIN SP-10"/>
    <property type="match status" value="1"/>
</dbReference>
<dbReference type="InterPro" id="IPR013783">
    <property type="entry name" value="Ig-like_fold"/>
</dbReference>
<feature type="domain" description="Gram-positive cocci surface proteins LPxTG" evidence="8">
    <location>
        <begin position="785"/>
        <end position="816"/>
    </location>
</feature>
<dbReference type="Pfam" id="PF17802">
    <property type="entry name" value="SpaA"/>
    <property type="match status" value="1"/>
</dbReference>
<organism evidence="9">
    <name type="scientific">Macrococcus psychrotolerans</name>
    <dbReference type="NCBI Taxonomy" id="3039389"/>
    <lineage>
        <taxon>Bacteria</taxon>
        <taxon>Bacillati</taxon>
        <taxon>Bacillota</taxon>
        <taxon>Bacilli</taxon>
        <taxon>Bacillales</taxon>
        <taxon>Staphylococcaceae</taxon>
        <taxon>Macrococcus</taxon>
    </lineage>
</organism>